<reference evidence="4" key="1">
    <citation type="submission" date="2017-02" db="EMBL/GenBank/DDBJ databases">
        <authorList>
            <person name="Varghese N."/>
            <person name="Submissions S."/>
        </authorList>
    </citation>
    <scope>NUCLEOTIDE SEQUENCE [LARGE SCALE GENOMIC DNA]</scope>
    <source>
        <strain evidence="4">ATCC BAA-34</strain>
    </source>
</reference>
<feature type="region of interest" description="Disordered" evidence="1">
    <location>
        <begin position="1"/>
        <end position="53"/>
    </location>
</feature>
<evidence type="ECO:0000313" key="3">
    <source>
        <dbReference type="EMBL" id="SJZ35815.1"/>
    </source>
</evidence>
<dbReference type="OrthoDB" id="784829at2"/>
<accession>A0A1T4K0M0</accession>
<dbReference type="AlphaFoldDB" id="A0A1T4K0M0"/>
<organism evidence="3 4">
    <name type="scientific">Trichlorobacter thiogenes</name>
    <dbReference type="NCBI Taxonomy" id="115783"/>
    <lineage>
        <taxon>Bacteria</taxon>
        <taxon>Pseudomonadati</taxon>
        <taxon>Thermodesulfobacteriota</taxon>
        <taxon>Desulfuromonadia</taxon>
        <taxon>Geobacterales</taxon>
        <taxon>Geobacteraceae</taxon>
        <taxon>Trichlorobacter</taxon>
    </lineage>
</organism>
<dbReference type="InterPro" id="IPR009270">
    <property type="entry name" value="DUF927"/>
</dbReference>
<dbReference type="EMBL" id="FUWR01000001">
    <property type="protein sequence ID" value="SJZ35815.1"/>
    <property type="molecule type" value="Genomic_DNA"/>
</dbReference>
<evidence type="ECO:0000313" key="4">
    <source>
        <dbReference type="Proteomes" id="UP000190102"/>
    </source>
</evidence>
<sequence>MTTPKTGKSKAKSTVLPAKPAKSRKAAAKPALAAEETAPAEEAPASAPADQPPMAKVDYKAAVEARVREEAALLGDPLAHPLLKAGAKTAIQRFGSYVVKGTGVFFLHQQDGRDGEEPVVKEIFVCSWLLPVALVRDARQEGWGMLVQFRDHDQHLHTWIMPMKLLKAGAEDVRASLLDMGLTIATSYKAKGQLMDFILEANRKLQKDPKARARTTAQTGWLQLPTGELVYVTPERCIGQTSELVHYVGDDGHRFSSNNTLEDWQHHVSVPIKGNSRPVFAVSIGFSSALLHLLQMENSGFNLLGDSSIGKSTILIIVASLFGNPRQIVTTWNATSNGLEAVATLCNDAGLILDEMKQLAAEIAGMTAYHILNGKGRSRANLSGGSKGGSSWRLVLLSSGEIGLADLSNAKGGRLYAGQEQRLADIPADAGKGLGIFDTINNRASAQALADELKQASHRHYGTAFTTFVAKIAADPESAKEQAKKLMAEFSAANRPKDAASQALRMLNRFALAAAAGELATIWGITGWNKGDAFWAAGVCFKAWIAHRGGAGQQEPQELLKQVLGFFEAHGDSRFKRFYQDKLVEDKVIDMYGYRRDLVVTTDLVDERHTEYYVLPQSFNRIVQGFDPRVAARILAEKGMLYKGKAEATMQRLPGLKSARYYRINLDAAATEEEL</sequence>
<protein>
    <submittedName>
        <fullName evidence="3">Uncharcterized protein, DUF927 family</fullName>
    </submittedName>
</protein>
<keyword evidence="4" id="KW-1185">Reference proteome</keyword>
<dbReference type="Proteomes" id="UP000190102">
    <property type="component" value="Unassembled WGS sequence"/>
</dbReference>
<proteinExistence type="predicted"/>
<feature type="compositionally biased region" description="Low complexity" evidence="1">
    <location>
        <begin position="28"/>
        <end position="53"/>
    </location>
</feature>
<dbReference type="RefSeq" id="WP_078788535.1">
    <property type="nucleotide sequence ID" value="NZ_FUWR01000001.1"/>
</dbReference>
<dbReference type="STRING" id="115783.SAMN02745119_00224"/>
<dbReference type="Pfam" id="PF06048">
    <property type="entry name" value="DUF927"/>
    <property type="match status" value="1"/>
</dbReference>
<feature type="domain" description="DUF927" evidence="2">
    <location>
        <begin position="99"/>
        <end position="388"/>
    </location>
</feature>
<evidence type="ECO:0000256" key="1">
    <source>
        <dbReference type="SAM" id="MobiDB-lite"/>
    </source>
</evidence>
<name>A0A1T4K0M0_9BACT</name>
<evidence type="ECO:0000259" key="2">
    <source>
        <dbReference type="Pfam" id="PF06048"/>
    </source>
</evidence>
<gene>
    <name evidence="3" type="ORF">SAMN02745119_00224</name>
</gene>